<dbReference type="EMBL" id="VOKX01000033">
    <property type="protein sequence ID" value="KAB7843378.1"/>
    <property type="molecule type" value="Genomic_DNA"/>
</dbReference>
<dbReference type="AlphaFoldDB" id="A0A5N5W7G4"/>
<dbReference type="Gene3D" id="3.40.50.1820">
    <property type="entry name" value="alpha/beta hydrolase"/>
    <property type="match status" value="1"/>
</dbReference>
<sequence>MIGAGAAALAVGRYAGDGLLRGGPDRPLPGEPRLTVRDVDDATVTLDRTPASCRPGTYGLTGRGVRAVVGPPVADVSHLPDRVVRRLERITQGVLRPGLGVRLTPQVLHGDPREAFLPEGLKDPEDLKGLEDAELTGETGPLPAWFLPGARDTHVVTAHGLGATREHPAALLPFWRRSRVPALVAAHRGDPGAPRPADGLDRLGAAEWRDVVAAVEEAVRRGARHVVLHGWSTGATAALLAAADPKVRPHIGGLVLDSPVLDWDAALHALAARRLPAALRPLAVHAARVRAGLDQGRLRAAADPARLTVPVLLLHSPDDTFAPWTRSRDLAAHRPDLVTLRTVRDAGHAALWNADRKGYEESLRRFLTPLV</sequence>
<evidence type="ECO:0000313" key="2">
    <source>
        <dbReference type="Proteomes" id="UP000327000"/>
    </source>
</evidence>
<keyword evidence="2" id="KW-1185">Reference proteome</keyword>
<proteinExistence type="predicted"/>
<comment type="caution">
    <text evidence="1">The sequence shown here is derived from an EMBL/GenBank/DDBJ whole genome shotgun (WGS) entry which is preliminary data.</text>
</comment>
<dbReference type="SUPFAM" id="SSF53474">
    <property type="entry name" value="alpha/beta-Hydrolases"/>
    <property type="match status" value="1"/>
</dbReference>
<dbReference type="InterPro" id="IPR029058">
    <property type="entry name" value="AB_hydrolase_fold"/>
</dbReference>
<dbReference type="OrthoDB" id="8111537at2"/>
<organism evidence="1 2">
    <name type="scientific">Streptomyces mobaraensis</name>
    <name type="common">Streptoverticillium mobaraense</name>
    <dbReference type="NCBI Taxonomy" id="35621"/>
    <lineage>
        <taxon>Bacteria</taxon>
        <taxon>Bacillati</taxon>
        <taxon>Actinomycetota</taxon>
        <taxon>Actinomycetes</taxon>
        <taxon>Kitasatosporales</taxon>
        <taxon>Streptomycetaceae</taxon>
        <taxon>Streptomyces</taxon>
    </lineage>
</organism>
<dbReference type="Proteomes" id="UP000327000">
    <property type="component" value="Unassembled WGS sequence"/>
</dbReference>
<dbReference type="GO" id="GO:0016787">
    <property type="term" value="F:hydrolase activity"/>
    <property type="evidence" value="ECO:0007669"/>
    <property type="project" value="UniProtKB-KW"/>
</dbReference>
<reference evidence="1 2" key="1">
    <citation type="journal article" date="2019" name="Microb. Cell Fact.">
        <title>Exploring novel herbicidin analogues by transcriptional regulator overexpression and MS/MS molecular networking.</title>
        <authorList>
            <person name="Shi Y."/>
            <person name="Gu R."/>
            <person name="Li Y."/>
            <person name="Wang X."/>
            <person name="Ren W."/>
            <person name="Li X."/>
            <person name="Wang L."/>
            <person name="Xie Y."/>
            <person name="Hong B."/>
        </authorList>
    </citation>
    <scope>NUCLEOTIDE SEQUENCE [LARGE SCALE GENOMIC DNA]</scope>
    <source>
        <strain evidence="1 2">US-43</strain>
    </source>
</reference>
<name>A0A5N5W7G4_STRMB</name>
<evidence type="ECO:0000313" key="1">
    <source>
        <dbReference type="EMBL" id="KAB7843378.1"/>
    </source>
</evidence>
<gene>
    <name evidence="1" type="ORF">FRZ00_18070</name>
</gene>
<keyword evidence="1" id="KW-0378">Hydrolase</keyword>
<protein>
    <submittedName>
        <fullName evidence="1">Alpha/beta hydrolase</fullName>
    </submittedName>
</protein>
<accession>A0A5N5W7G4</accession>